<dbReference type="RefSeq" id="WP_048674129.1">
    <property type="nucleotide sequence ID" value="NZ_CBTJ020000057.1"/>
</dbReference>
<dbReference type="SUPFAM" id="SSF69635">
    <property type="entry name" value="Type III secretory system chaperone-like"/>
    <property type="match status" value="1"/>
</dbReference>
<dbReference type="STRING" id="1400863.BN873_490022"/>
<proteinExistence type="predicted"/>
<dbReference type="Pfam" id="PF05932">
    <property type="entry name" value="CesT"/>
    <property type="match status" value="1"/>
</dbReference>
<reference evidence="1" key="1">
    <citation type="submission" date="2013-07" db="EMBL/GenBank/DDBJ databases">
        <authorList>
            <person name="McIlroy S."/>
        </authorList>
    </citation>
    <scope>NUCLEOTIDE SEQUENCE [LARGE SCALE GENOMIC DNA]</scope>
    <source>
        <strain evidence="1">Run_A_D11</strain>
    </source>
</reference>
<dbReference type="InterPro" id="IPR010261">
    <property type="entry name" value="Tir_chaperone"/>
</dbReference>
<dbReference type="GO" id="GO:0030254">
    <property type="term" value="P:protein secretion by the type III secretion system"/>
    <property type="evidence" value="ECO:0007669"/>
    <property type="project" value="InterPro"/>
</dbReference>
<gene>
    <name evidence="1" type="ORF">BN873_490022</name>
</gene>
<accession>W6MDT3</accession>
<evidence type="ECO:0000313" key="2">
    <source>
        <dbReference type="Proteomes" id="UP000035760"/>
    </source>
</evidence>
<evidence type="ECO:0008006" key="3">
    <source>
        <dbReference type="Google" id="ProtNLM"/>
    </source>
</evidence>
<organism evidence="1 2">
    <name type="scientific">Candidatus Competibacter denitrificans Run_A_D11</name>
    <dbReference type="NCBI Taxonomy" id="1400863"/>
    <lineage>
        <taxon>Bacteria</taxon>
        <taxon>Pseudomonadati</taxon>
        <taxon>Pseudomonadota</taxon>
        <taxon>Gammaproteobacteria</taxon>
        <taxon>Candidatus Competibacteraceae</taxon>
        <taxon>Candidatus Competibacter</taxon>
    </lineage>
</organism>
<dbReference type="OrthoDB" id="5465377at2"/>
<protein>
    <recommendedName>
        <fullName evidence="3">Type III secretion chaperone, CesT family</fullName>
    </recommendedName>
</protein>
<dbReference type="EMBL" id="CBTJ020000057">
    <property type="protein sequence ID" value="CDI03413.1"/>
    <property type="molecule type" value="Genomic_DNA"/>
</dbReference>
<evidence type="ECO:0000313" key="1">
    <source>
        <dbReference type="EMBL" id="CDI03413.1"/>
    </source>
</evidence>
<reference evidence="1" key="2">
    <citation type="submission" date="2014-03" db="EMBL/GenBank/DDBJ databases">
        <title>Candidatus Competibacter-lineage genomes retrieved from metagenomes reveal functional metabolic diversity.</title>
        <authorList>
            <person name="McIlroy S.J."/>
            <person name="Albertsen M."/>
            <person name="Andresen E.K."/>
            <person name="Saunders A.M."/>
            <person name="Kristiansen R."/>
            <person name="Stokholm-Bjerregaard M."/>
            <person name="Nielsen K.L."/>
            <person name="Nielsen P.H."/>
        </authorList>
    </citation>
    <scope>NUCLEOTIDE SEQUENCE</scope>
    <source>
        <strain evidence="1">Run_A_D11</strain>
    </source>
</reference>
<keyword evidence="2" id="KW-1185">Reference proteome</keyword>
<name>W6MDT3_9GAMM</name>
<dbReference type="Gene3D" id="3.30.1460.10">
    <property type="match status" value="1"/>
</dbReference>
<dbReference type="AlphaFoldDB" id="W6MDT3"/>
<dbReference type="Proteomes" id="UP000035760">
    <property type="component" value="Unassembled WGS sequence"/>
</dbReference>
<comment type="caution">
    <text evidence="1">The sequence shown here is derived from an EMBL/GenBank/DDBJ whole genome shotgun (WGS) entry which is preliminary data.</text>
</comment>
<sequence length="142" mass="16095">MHFNEAMQQLADRIGFDGLRPDPRGEYSLVFDDDLKVRCAPIGKSLLLRGSIGPRATHPPQAEDQLKKLLRHSLATMKDHPEIVSLDPAGDEFILHRTLALEDARIDDLEQALGDYLNRLEYWRRLCGGTARREPALPLLFP</sequence>
<dbReference type="CDD" id="cd17027">
    <property type="entry name" value="T3SC_IA_YscB_AscB-like"/>
    <property type="match status" value="1"/>
</dbReference>